<dbReference type="PANTHER" id="PTHR33877">
    <property type="entry name" value="SLL1193 PROTEIN"/>
    <property type="match status" value="1"/>
</dbReference>
<dbReference type="AlphaFoldDB" id="X1GKY4"/>
<gene>
    <name evidence="1" type="ORF">S03H2_34806</name>
</gene>
<evidence type="ECO:0000313" key="1">
    <source>
        <dbReference type="EMBL" id="GAH58561.1"/>
    </source>
</evidence>
<sequence>MAIRIVGAKRAFSLLCRELAEVVSLEEGRYSNYDFQDWCEVSQFRRQFEPDGHDWVATVNFHIAVPRIIRLLFYDRLPRTDVKFNRRNIYARDKNKCQYCGKRFSTSEEIVY</sequence>
<name>X1GKY4_9ZZZZ</name>
<evidence type="ECO:0008006" key="2">
    <source>
        <dbReference type="Google" id="ProtNLM"/>
    </source>
</evidence>
<accession>X1GKY4</accession>
<proteinExistence type="predicted"/>
<organism evidence="1">
    <name type="scientific">marine sediment metagenome</name>
    <dbReference type="NCBI Taxonomy" id="412755"/>
    <lineage>
        <taxon>unclassified sequences</taxon>
        <taxon>metagenomes</taxon>
        <taxon>ecological metagenomes</taxon>
    </lineage>
</organism>
<dbReference type="EMBL" id="BARU01021257">
    <property type="protein sequence ID" value="GAH58561.1"/>
    <property type="molecule type" value="Genomic_DNA"/>
</dbReference>
<dbReference type="InterPro" id="IPR052892">
    <property type="entry name" value="NA-targeting_endonuclease"/>
</dbReference>
<protein>
    <recommendedName>
        <fullName evidence="2">HNH endonuclease</fullName>
    </recommendedName>
</protein>
<reference evidence="1" key="1">
    <citation type="journal article" date="2014" name="Front. Microbiol.">
        <title>High frequency of phylogenetically diverse reductive dehalogenase-homologous genes in deep subseafloor sedimentary metagenomes.</title>
        <authorList>
            <person name="Kawai M."/>
            <person name="Futagami T."/>
            <person name="Toyoda A."/>
            <person name="Takaki Y."/>
            <person name="Nishi S."/>
            <person name="Hori S."/>
            <person name="Arai W."/>
            <person name="Tsubouchi T."/>
            <person name="Morono Y."/>
            <person name="Uchiyama I."/>
            <person name="Ito T."/>
            <person name="Fujiyama A."/>
            <person name="Inagaki F."/>
            <person name="Takami H."/>
        </authorList>
    </citation>
    <scope>NUCLEOTIDE SEQUENCE</scope>
    <source>
        <strain evidence="1">Expedition CK06-06</strain>
    </source>
</reference>
<comment type="caution">
    <text evidence="1">The sequence shown here is derived from an EMBL/GenBank/DDBJ whole genome shotgun (WGS) entry which is preliminary data.</text>
</comment>
<dbReference type="PANTHER" id="PTHR33877:SF2">
    <property type="entry name" value="OS07G0170200 PROTEIN"/>
    <property type="match status" value="1"/>
</dbReference>